<keyword evidence="11" id="KW-1185">Reference proteome</keyword>
<evidence type="ECO:0000256" key="8">
    <source>
        <dbReference type="ARBA" id="ARBA00045912"/>
    </source>
</evidence>
<evidence type="ECO:0000256" key="4">
    <source>
        <dbReference type="ARBA" id="ARBA00022692"/>
    </source>
</evidence>
<evidence type="ECO:0000256" key="7">
    <source>
        <dbReference type="ARBA" id="ARBA00023136"/>
    </source>
</evidence>
<accession>A0A834YBR5</accession>
<dbReference type="GO" id="GO:0006488">
    <property type="term" value="P:dolichol-linked oligosaccharide biosynthetic process"/>
    <property type="evidence" value="ECO:0007669"/>
    <property type="project" value="InterPro"/>
</dbReference>
<dbReference type="GO" id="GO:0005789">
    <property type="term" value="C:endoplasmic reticulum membrane"/>
    <property type="evidence" value="ECO:0007669"/>
    <property type="project" value="UniProtKB-SubCell"/>
</dbReference>
<gene>
    <name evidence="10" type="ORF">HHK36_028635</name>
</gene>
<evidence type="ECO:0000256" key="5">
    <source>
        <dbReference type="ARBA" id="ARBA00022824"/>
    </source>
</evidence>
<evidence type="ECO:0000256" key="2">
    <source>
        <dbReference type="ARBA" id="ARBA00004922"/>
    </source>
</evidence>
<keyword evidence="6 9" id="KW-1133">Transmembrane helix</keyword>
<keyword evidence="4 9" id="KW-0812">Transmembrane</keyword>
<evidence type="ECO:0000256" key="1">
    <source>
        <dbReference type="ARBA" id="ARBA00004477"/>
    </source>
</evidence>
<dbReference type="GO" id="GO:0034203">
    <property type="term" value="P:glycolipid translocation"/>
    <property type="evidence" value="ECO:0007669"/>
    <property type="project" value="TreeGrafter"/>
</dbReference>
<keyword evidence="7 9" id="KW-0472">Membrane</keyword>
<organism evidence="10 11">
    <name type="scientific">Tetracentron sinense</name>
    <name type="common">Spur-leaf</name>
    <dbReference type="NCBI Taxonomy" id="13715"/>
    <lineage>
        <taxon>Eukaryota</taxon>
        <taxon>Viridiplantae</taxon>
        <taxon>Streptophyta</taxon>
        <taxon>Embryophyta</taxon>
        <taxon>Tracheophyta</taxon>
        <taxon>Spermatophyta</taxon>
        <taxon>Magnoliopsida</taxon>
        <taxon>Trochodendrales</taxon>
        <taxon>Trochodendraceae</taxon>
        <taxon>Tetracentron</taxon>
    </lineage>
</organism>
<feature type="transmembrane region" description="Helical" evidence="9">
    <location>
        <begin position="25"/>
        <end position="45"/>
    </location>
</feature>
<evidence type="ECO:0000313" key="11">
    <source>
        <dbReference type="Proteomes" id="UP000655225"/>
    </source>
</evidence>
<evidence type="ECO:0000313" key="10">
    <source>
        <dbReference type="EMBL" id="KAF8379206.1"/>
    </source>
</evidence>
<dbReference type="Proteomes" id="UP000655225">
    <property type="component" value="Unassembled WGS sequence"/>
</dbReference>
<comment type="function">
    <text evidence="8 9">Intramembrane glycolipid transporter that operates in the biosynthetic pathway of dolichol-linked oligosaccharides, the glycan precursors employed in protein asparagine (N)-glycosylation. The sequential addition of sugars to dolichol pyrophosphate produces dolichol-linked oligosaccharides containing fourteen sugars, including two GlcNAcs, nine mannoses and three glucoses. Once assembled, the oligosaccharide is transferred from the lipid to nascent proteins by oligosaccharyltransferases. The assembly of dolichol-linked oligosaccharides begins on the cytosolic side of the endoplasmic reticulum membrane and finishes in its lumen. RFT1 could mediate the translocation of the cytosolically oriented intermediate DolPP-GlcNAc2Man5, produced by ALG11, into the ER lumen where dolichol-linked oligosaccharides assembly continues. However, the intramembrane lipid transporter activity could not be confirmed in vitro.</text>
</comment>
<dbReference type="OrthoDB" id="9979195at2759"/>
<reference evidence="10 11" key="1">
    <citation type="submission" date="2020-04" db="EMBL/GenBank/DDBJ databases">
        <title>Plant Genome Project.</title>
        <authorList>
            <person name="Zhang R.-G."/>
        </authorList>
    </citation>
    <scope>NUCLEOTIDE SEQUENCE [LARGE SCALE GENOMIC DNA]</scope>
    <source>
        <strain evidence="10">YNK0</strain>
        <tissue evidence="10">Leaf</tissue>
    </source>
</reference>
<evidence type="ECO:0000256" key="3">
    <source>
        <dbReference type="ARBA" id="ARBA00010288"/>
    </source>
</evidence>
<comment type="subcellular location">
    <subcellularLocation>
        <location evidence="1 9">Endoplasmic reticulum membrane</location>
        <topology evidence="1 9">Multi-pass membrane protein</topology>
    </subcellularLocation>
</comment>
<feature type="transmembrane region" description="Helical" evidence="9">
    <location>
        <begin position="142"/>
        <end position="166"/>
    </location>
</feature>
<dbReference type="AlphaFoldDB" id="A0A834YBR5"/>
<dbReference type="PANTHER" id="PTHR13117">
    <property type="entry name" value="ENDOPLASMIC RETICULUM MULTISPAN TRANSMEMBRANE PROTEIN-RELATED"/>
    <property type="match status" value="1"/>
</dbReference>
<name>A0A834YBR5_TETSI</name>
<keyword evidence="5" id="KW-0256">Endoplasmic reticulum</keyword>
<comment type="caution">
    <text evidence="9">Lacks conserved residue(s) required for the propagation of feature annotation.</text>
</comment>
<evidence type="ECO:0000256" key="9">
    <source>
        <dbReference type="RuleBase" id="RU365067"/>
    </source>
</evidence>
<evidence type="ECO:0000256" key="6">
    <source>
        <dbReference type="ARBA" id="ARBA00022989"/>
    </source>
</evidence>
<dbReference type="PANTHER" id="PTHR13117:SF5">
    <property type="entry name" value="PROTEIN RFT1 HOMOLOG"/>
    <property type="match status" value="1"/>
</dbReference>
<sequence length="192" mass="21539">MSKESVRSPAVGDGDRTNLARTFKYLMGQFSVNLVFFTVSTYDLIDFHPTLHISVENLIFGCSRKLSYAVSVEGNPIYFQFVDCETSHGRGLRGNLFAVQFHLFVTCILFLSREGFRRACMRADIRRDGAPVEENAAKLLKVAWMTLPIGLIITFAACIFVFWWQALNFSDPYGQAILINGSGVVLSSAYKL</sequence>
<feature type="transmembrane region" description="Helical" evidence="9">
    <location>
        <begin position="95"/>
        <end position="112"/>
    </location>
</feature>
<comment type="caution">
    <text evidence="10">The sequence shown here is derived from an EMBL/GenBank/DDBJ whole genome shotgun (WGS) entry which is preliminary data.</text>
</comment>
<dbReference type="InterPro" id="IPR007594">
    <property type="entry name" value="RFT1"/>
</dbReference>
<dbReference type="EMBL" id="JABCRI010000022">
    <property type="protein sequence ID" value="KAF8379206.1"/>
    <property type="molecule type" value="Genomic_DNA"/>
</dbReference>
<comment type="pathway">
    <text evidence="2">Protein modification; protein glycosylation.</text>
</comment>
<comment type="similarity">
    <text evidence="3 9">Belongs to the RFT1 family.</text>
</comment>
<protein>
    <recommendedName>
        <fullName evidence="9">Protein RFT1 homolog</fullName>
    </recommendedName>
</protein>
<proteinExistence type="inferred from homology"/>
<dbReference type="Pfam" id="PF04506">
    <property type="entry name" value="Rft-1"/>
    <property type="match status" value="1"/>
</dbReference>